<comment type="subcellular location">
    <subcellularLocation>
        <location evidence="2">Cytoplasm</location>
    </subcellularLocation>
</comment>
<dbReference type="FunFam" id="2.40.270.10:FF:000011">
    <property type="entry name" value="DNA-directed RNA polymerase subunit beta"/>
    <property type="match status" value="1"/>
</dbReference>
<evidence type="ECO:0000256" key="15">
    <source>
        <dbReference type="SAM" id="MobiDB-lite"/>
    </source>
</evidence>
<evidence type="ECO:0000256" key="4">
    <source>
        <dbReference type="ARBA" id="ARBA00022478"/>
    </source>
</evidence>
<dbReference type="Proteomes" id="UP000017840">
    <property type="component" value="Unassembled WGS sequence"/>
</dbReference>
<dbReference type="EC" id="2.7.7.6" evidence="14"/>
<keyword evidence="21" id="KW-1185">Reference proteome</keyword>
<feature type="domain" description="RNA polymerase Rpb2" evidence="19">
    <location>
        <begin position="91"/>
        <end position="123"/>
    </location>
</feature>
<feature type="domain" description="RNA polymerase Rpb2" evidence="18">
    <location>
        <begin position="9"/>
        <end position="70"/>
    </location>
</feature>
<dbReference type="Pfam" id="PF04567">
    <property type="entry name" value="RNA_pol_Rpb2_5"/>
    <property type="match status" value="1"/>
</dbReference>
<dbReference type="GO" id="GO:0005737">
    <property type="term" value="C:cytoplasm"/>
    <property type="evidence" value="ECO:0007669"/>
    <property type="project" value="UniProtKB-SubCell"/>
</dbReference>
<comment type="function">
    <text evidence="14">DNA-dependent RNA polymerase catalyzes the transcription of DNA into RNA using the four ribonucleoside triphosphates as substrates.</text>
</comment>
<comment type="caution">
    <text evidence="20">The sequence shown here is derived from an EMBL/GenBank/DDBJ whole genome shotgun (WGS) entry which is preliminary data.</text>
</comment>
<dbReference type="GO" id="GO:0008270">
    <property type="term" value="F:zinc ion binding"/>
    <property type="evidence" value="ECO:0007669"/>
    <property type="project" value="InterPro"/>
</dbReference>
<keyword evidence="7 14" id="KW-0548">Nucleotidyltransferase</keyword>
<evidence type="ECO:0000259" key="17">
    <source>
        <dbReference type="Pfam" id="PF04560"/>
    </source>
</evidence>
<dbReference type="InterPro" id="IPR007646">
    <property type="entry name" value="RNA_pol_Rpb2_4"/>
</dbReference>
<dbReference type="InterPro" id="IPR007120">
    <property type="entry name" value="DNA-dir_RNAP_su2_dom"/>
</dbReference>
<dbReference type="AlphaFoldDB" id="V4IWN6"/>
<dbReference type="GO" id="GO:0003899">
    <property type="term" value="F:DNA-directed RNA polymerase activity"/>
    <property type="evidence" value="ECO:0007669"/>
    <property type="project" value="UniProtKB-EC"/>
</dbReference>
<evidence type="ECO:0000256" key="2">
    <source>
        <dbReference type="ARBA" id="ARBA00004496"/>
    </source>
</evidence>
<keyword evidence="9" id="KW-0862">Zinc</keyword>
<name>V4IWN6_9EURY</name>
<proteinExistence type="inferred from homology"/>
<evidence type="ECO:0000256" key="10">
    <source>
        <dbReference type="ARBA" id="ARBA00023125"/>
    </source>
</evidence>
<protein>
    <recommendedName>
        <fullName evidence="14">DNA-directed RNA polymerase subunit beta</fullName>
        <ecNumber evidence="14">2.7.7.6</ecNumber>
    </recommendedName>
</protein>
<evidence type="ECO:0000256" key="12">
    <source>
        <dbReference type="ARBA" id="ARBA00025838"/>
    </source>
</evidence>
<dbReference type="InterPro" id="IPR037033">
    <property type="entry name" value="DNA-dir_RNAP_su2_hyb_sf"/>
</dbReference>
<keyword evidence="10" id="KW-0238">DNA-binding</keyword>
<organism evidence="20 21">
    <name type="scientific">Candidatus Halobonum tyrrellensis G22</name>
    <dbReference type="NCBI Taxonomy" id="1324957"/>
    <lineage>
        <taxon>Archaea</taxon>
        <taxon>Methanobacteriati</taxon>
        <taxon>Methanobacteriota</taxon>
        <taxon>Stenosarchaea group</taxon>
        <taxon>Halobacteria</taxon>
        <taxon>Halobacteriales</taxon>
        <taxon>Haloferacaceae</taxon>
        <taxon>Candidatus Halobonum</taxon>
    </lineage>
</organism>
<keyword evidence="5" id="KW-0963">Cytoplasm</keyword>
<dbReference type="GO" id="GO:0006351">
    <property type="term" value="P:DNA-templated transcription"/>
    <property type="evidence" value="ECO:0007669"/>
    <property type="project" value="InterPro"/>
</dbReference>
<evidence type="ECO:0000256" key="14">
    <source>
        <dbReference type="RuleBase" id="RU363031"/>
    </source>
</evidence>
<dbReference type="SUPFAM" id="SSF64484">
    <property type="entry name" value="beta and beta-prime subunits of DNA dependent RNA-polymerase"/>
    <property type="match status" value="1"/>
</dbReference>
<comment type="cofactor">
    <cofactor evidence="1">
        <name>Zn(2+)</name>
        <dbReference type="ChEBI" id="CHEBI:29105"/>
    </cofactor>
</comment>
<dbReference type="STRING" id="1324957.K933_13192"/>
<evidence type="ECO:0000256" key="3">
    <source>
        <dbReference type="ARBA" id="ARBA00006835"/>
    </source>
</evidence>
<dbReference type="PROSITE" id="PS01166">
    <property type="entry name" value="RNA_POL_BETA"/>
    <property type="match status" value="1"/>
</dbReference>
<evidence type="ECO:0000313" key="20">
    <source>
        <dbReference type="EMBL" id="ESP87602.1"/>
    </source>
</evidence>
<evidence type="ECO:0000259" key="18">
    <source>
        <dbReference type="Pfam" id="PF04566"/>
    </source>
</evidence>
<dbReference type="OrthoDB" id="6009at2157"/>
<dbReference type="EMBL" id="ASGZ01000055">
    <property type="protein sequence ID" value="ESP87602.1"/>
    <property type="molecule type" value="Genomic_DNA"/>
</dbReference>
<dbReference type="InterPro" id="IPR019969">
    <property type="entry name" value="RNAP_Rpo2"/>
</dbReference>
<evidence type="ECO:0000256" key="7">
    <source>
        <dbReference type="ARBA" id="ARBA00022695"/>
    </source>
</evidence>
<feature type="region of interest" description="Disordered" evidence="15">
    <location>
        <begin position="296"/>
        <end position="323"/>
    </location>
</feature>
<dbReference type="InterPro" id="IPR007121">
    <property type="entry name" value="RNA_pol_bsu_CS"/>
</dbReference>
<dbReference type="Gene3D" id="2.40.50.150">
    <property type="match status" value="1"/>
</dbReference>
<evidence type="ECO:0000256" key="5">
    <source>
        <dbReference type="ARBA" id="ARBA00022490"/>
    </source>
</evidence>
<evidence type="ECO:0000256" key="1">
    <source>
        <dbReference type="ARBA" id="ARBA00001947"/>
    </source>
</evidence>
<dbReference type="GO" id="GO:0000428">
    <property type="term" value="C:DNA-directed RNA polymerase complex"/>
    <property type="evidence" value="ECO:0007669"/>
    <property type="project" value="UniProtKB-KW"/>
</dbReference>
<dbReference type="Gene3D" id="2.40.270.10">
    <property type="entry name" value="DNA-directed RNA polymerase, subunit 2, domain 6"/>
    <property type="match status" value="1"/>
</dbReference>
<keyword evidence="4 14" id="KW-0240">DNA-directed RNA polymerase</keyword>
<dbReference type="Pfam" id="PF00562">
    <property type="entry name" value="RNA_pol_Rpb2_6"/>
    <property type="match status" value="1"/>
</dbReference>
<sequence length="608" mass="67426">MAQAREAKVYVNGSLVGTHPDPNQLAAQIREARRRGDVSDMVNVSVKERTGEVIVNADAGRARRPLIVVENGEPLLDDEHIEAMNDGEIEFDDLVEHGLVEFIDAEEEEDILVAVDEEDIVPETTHLEIDPQLIFGIGAGMIPYPEHNASPRITMGAGMMKQSLGLPAANYRIRPDTRQHLLHYPQLSMVKTQTTEQIGFDERPAAQNFVVAVMSYEGFNIEDALVMNQGSVDRAMARSHFFRTYEGEERRYPGGQEDRFETPSQDVRGARGEDAYTHLDDDGLVNPETTVDENSVLLGKTSPPRFLEEPDDMGGLSPQKRRETSVTMRSGEDGVVDTVTLMEGEDGSKLSKVSVRDERIPELGDKFASRHGQKGVVGHLAPQEDMPFTEDGVVPDLVLNPHALPSRMTVGHVLEMLGGKVGSLEGRRVDGTAFQGEDEEELRSSLEEHGYKSSGKEVMYSGVTGEKIEAEIFVGTIFYHKLYHMVSNKLHARSRGPVQVLTRQPTEGRAREGGLRVGEMEREVLIGHGAAMALKERLLDSSDKETVYVSEETGMVAVEDVEQRRIYDPVTGDEDDIHEIEISYAFKLLLDEMKALGIRPTLELEDAV</sequence>
<dbReference type="PANTHER" id="PTHR20856">
    <property type="entry name" value="DNA-DIRECTED RNA POLYMERASE I SUBUNIT 2"/>
    <property type="match status" value="1"/>
</dbReference>
<accession>V4IWN6</accession>
<evidence type="ECO:0000259" key="19">
    <source>
        <dbReference type="Pfam" id="PF04567"/>
    </source>
</evidence>
<dbReference type="NCBIfam" id="TIGR03670">
    <property type="entry name" value="rpoB_arch"/>
    <property type="match status" value="1"/>
</dbReference>
<evidence type="ECO:0000256" key="8">
    <source>
        <dbReference type="ARBA" id="ARBA00022723"/>
    </source>
</evidence>
<evidence type="ECO:0000256" key="9">
    <source>
        <dbReference type="ARBA" id="ARBA00022833"/>
    </source>
</evidence>
<dbReference type="InterPro" id="IPR014724">
    <property type="entry name" value="RNA_pol_RPB2_OB-fold"/>
</dbReference>
<dbReference type="InterPro" id="IPR015712">
    <property type="entry name" value="DNA-dir_RNA_pol_su2"/>
</dbReference>
<feature type="domain" description="RNA polymerase Rpb2" evidence="17">
    <location>
        <begin position="513"/>
        <end position="604"/>
    </location>
</feature>
<comment type="subunit">
    <text evidence="12">Part of the RNA polymerase complex.</text>
</comment>
<dbReference type="Pfam" id="PF04560">
    <property type="entry name" value="RNA_pol_Rpb2_7"/>
    <property type="match status" value="1"/>
</dbReference>
<evidence type="ECO:0000256" key="13">
    <source>
        <dbReference type="ARBA" id="ARBA00048552"/>
    </source>
</evidence>
<evidence type="ECO:0000256" key="6">
    <source>
        <dbReference type="ARBA" id="ARBA00022679"/>
    </source>
</evidence>
<evidence type="ECO:0000313" key="21">
    <source>
        <dbReference type="Proteomes" id="UP000017840"/>
    </source>
</evidence>
<dbReference type="InterPro" id="IPR007641">
    <property type="entry name" value="RNA_pol_Rpb2_7"/>
</dbReference>
<dbReference type="GO" id="GO:0032549">
    <property type="term" value="F:ribonucleoside binding"/>
    <property type="evidence" value="ECO:0007669"/>
    <property type="project" value="InterPro"/>
</dbReference>
<dbReference type="RefSeq" id="WP_023395213.1">
    <property type="nucleotide sequence ID" value="NZ_ASGZ01000055.1"/>
</dbReference>
<comment type="similarity">
    <text evidence="3 14">Belongs to the RNA polymerase beta chain family.</text>
</comment>
<dbReference type="Gene3D" id="3.90.1800.10">
    <property type="entry name" value="RNA polymerase alpha subunit dimerisation domain"/>
    <property type="match status" value="1"/>
</dbReference>
<evidence type="ECO:0000256" key="11">
    <source>
        <dbReference type="ARBA" id="ARBA00023163"/>
    </source>
</evidence>
<keyword evidence="6 14" id="KW-0808">Transferase</keyword>
<comment type="catalytic activity">
    <reaction evidence="13 14">
        <text>RNA(n) + a ribonucleoside 5'-triphosphate = RNA(n+1) + diphosphate</text>
        <dbReference type="Rhea" id="RHEA:21248"/>
        <dbReference type="Rhea" id="RHEA-COMP:14527"/>
        <dbReference type="Rhea" id="RHEA-COMP:17342"/>
        <dbReference type="ChEBI" id="CHEBI:33019"/>
        <dbReference type="ChEBI" id="CHEBI:61557"/>
        <dbReference type="ChEBI" id="CHEBI:140395"/>
        <dbReference type="EC" id="2.7.7.6"/>
    </reaction>
</comment>
<evidence type="ECO:0000259" key="16">
    <source>
        <dbReference type="Pfam" id="PF00562"/>
    </source>
</evidence>
<reference evidence="20 21" key="1">
    <citation type="journal article" date="2013" name="Genome Announc.">
        <title>Draft Genome Sequence of 'Candidatus Halobonum tyrrellensis' Strain G22, Isolated from the Hypersaline Waters of Lake Tyrrell, Australia.</title>
        <authorList>
            <person name="Ugalde J.A."/>
            <person name="Narasingarao P."/>
            <person name="Kuo S."/>
            <person name="Podell S."/>
            <person name="Allen E.E."/>
        </authorList>
    </citation>
    <scope>NUCLEOTIDE SEQUENCE [LARGE SCALE GENOMIC DNA]</scope>
    <source>
        <strain evidence="20 21">G22</strain>
    </source>
</reference>
<dbReference type="InterPro" id="IPR007647">
    <property type="entry name" value="RNA_pol_Rpb2_5"/>
</dbReference>
<dbReference type="PATRIC" id="fig|1324957.4.peg.2674"/>
<dbReference type="CDD" id="cd00653">
    <property type="entry name" value="RNA_pol_B_RPB2"/>
    <property type="match status" value="1"/>
</dbReference>
<feature type="domain" description="DNA-directed RNA polymerase subunit 2 hybrid-binding" evidence="16">
    <location>
        <begin position="139"/>
        <end position="511"/>
    </location>
</feature>
<dbReference type="GO" id="GO:0003677">
    <property type="term" value="F:DNA binding"/>
    <property type="evidence" value="ECO:0007669"/>
    <property type="project" value="UniProtKB-KW"/>
</dbReference>
<dbReference type="Pfam" id="PF04566">
    <property type="entry name" value="RNA_pol_Rpb2_4"/>
    <property type="match status" value="1"/>
</dbReference>
<dbReference type="Gene3D" id="3.90.1070.20">
    <property type="match status" value="1"/>
</dbReference>
<keyword evidence="8" id="KW-0479">Metal-binding</keyword>
<gene>
    <name evidence="20" type="ORF">K933_13192</name>
</gene>
<dbReference type="eggNOG" id="arCOG01762">
    <property type="taxonomic scope" value="Archaea"/>
</dbReference>
<keyword evidence="11 14" id="KW-0804">Transcription</keyword>